<feature type="compositionally biased region" description="Polar residues" evidence="5">
    <location>
        <begin position="129"/>
        <end position="139"/>
    </location>
</feature>
<reference evidence="7 8" key="1">
    <citation type="journal article" date="2023" name="Elife">
        <title>Identification of key yeast species and microbe-microbe interactions impacting larval growth of Drosophila in the wild.</title>
        <authorList>
            <person name="Mure A."/>
            <person name="Sugiura Y."/>
            <person name="Maeda R."/>
            <person name="Honda K."/>
            <person name="Sakurai N."/>
            <person name="Takahashi Y."/>
            <person name="Watada M."/>
            <person name="Katoh T."/>
            <person name="Gotoh A."/>
            <person name="Gotoh Y."/>
            <person name="Taniguchi I."/>
            <person name="Nakamura K."/>
            <person name="Hayashi T."/>
            <person name="Katayama T."/>
            <person name="Uemura T."/>
            <person name="Hattori Y."/>
        </authorList>
    </citation>
    <scope>NUCLEOTIDE SEQUENCE [LARGE SCALE GENOMIC DNA]</scope>
    <source>
        <strain evidence="7 8">SC-9</strain>
    </source>
</reference>
<dbReference type="GO" id="GO:0045944">
    <property type="term" value="P:positive regulation of transcription by RNA polymerase II"/>
    <property type="evidence" value="ECO:0007669"/>
    <property type="project" value="UniProtKB-ARBA"/>
</dbReference>
<dbReference type="InterPro" id="IPR036887">
    <property type="entry name" value="HTH_APSES_sf"/>
</dbReference>
<protein>
    <submittedName>
        <fullName evidence="7">Transcriptional regulator</fullName>
    </submittedName>
</protein>
<dbReference type="PANTHER" id="PTHR43828">
    <property type="entry name" value="ASPARAGINASE"/>
    <property type="match status" value="1"/>
</dbReference>
<dbReference type="PROSITE" id="PS50297">
    <property type="entry name" value="ANK_REP_REGION"/>
    <property type="match status" value="1"/>
</dbReference>
<evidence type="ECO:0000259" key="6">
    <source>
        <dbReference type="PROSITE" id="PS51299"/>
    </source>
</evidence>
<dbReference type="Gene3D" id="3.10.260.10">
    <property type="entry name" value="Transcription regulator HTH, APSES-type DNA-binding domain"/>
    <property type="match status" value="1"/>
</dbReference>
<evidence type="ECO:0000313" key="7">
    <source>
        <dbReference type="EMBL" id="GMM35989.1"/>
    </source>
</evidence>
<dbReference type="RefSeq" id="XP_064852985.1">
    <property type="nucleotide sequence ID" value="XM_064996913.1"/>
</dbReference>
<gene>
    <name evidence="7" type="ORF">DASC09_033140</name>
</gene>
<feature type="region of interest" description="Disordered" evidence="5">
    <location>
        <begin position="129"/>
        <end position="184"/>
    </location>
</feature>
<dbReference type="Proteomes" id="UP001360560">
    <property type="component" value="Unassembled WGS sequence"/>
</dbReference>
<evidence type="ECO:0000313" key="8">
    <source>
        <dbReference type="Proteomes" id="UP001360560"/>
    </source>
</evidence>
<dbReference type="EMBL" id="BTFZ01000011">
    <property type="protein sequence ID" value="GMM35989.1"/>
    <property type="molecule type" value="Genomic_DNA"/>
</dbReference>
<evidence type="ECO:0000256" key="2">
    <source>
        <dbReference type="ARBA" id="ARBA00023043"/>
    </source>
</evidence>
<dbReference type="InterPro" id="IPR036770">
    <property type="entry name" value="Ankyrin_rpt-contain_sf"/>
</dbReference>
<keyword evidence="2 3" id="KW-0040">ANK repeat</keyword>
<feature type="domain" description="HTH APSES-type" evidence="6">
    <location>
        <begin position="18"/>
        <end position="129"/>
    </location>
</feature>
<dbReference type="GeneID" id="90073964"/>
<dbReference type="PANTHER" id="PTHR43828:SF3">
    <property type="entry name" value="CHROMO DOMAIN-CONTAINING PROTEIN"/>
    <property type="match status" value="1"/>
</dbReference>
<dbReference type="SUPFAM" id="SSF54616">
    <property type="entry name" value="DNA-binding domain of Mlu1-box binding protein MBP1"/>
    <property type="match status" value="1"/>
</dbReference>
<comment type="caution">
    <text evidence="7">The sequence shown here is derived from an EMBL/GenBank/DDBJ whole genome shotgun (WGS) entry which is preliminary data.</text>
</comment>
<dbReference type="PROSITE" id="PS51299">
    <property type="entry name" value="HTH_APSES"/>
    <property type="match status" value="1"/>
</dbReference>
<dbReference type="GO" id="GO:0003677">
    <property type="term" value="F:DNA binding"/>
    <property type="evidence" value="ECO:0007669"/>
    <property type="project" value="InterPro"/>
</dbReference>
<feature type="repeat" description="ANK" evidence="3">
    <location>
        <begin position="358"/>
        <end position="390"/>
    </location>
</feature>
<keyword evidence="8" id="KW-1185">Reference proteome</keyword>
<dbReference type="InterPro" id="IPR003163">
    <property type="entry name" value="Tscrpt_reg_HTH_APSES-type"/>
</dbReference>
<evidence type="ECO:0000256" key="1">
    <source>
        <dbReference type="ARBA" id="ARBA00022737"/>
    </source>
</evidence>
<dbReference type="SMART" id="SM00248">
    <property type="entry name" value="ANK"/>
    <property type="match status" value="3"/>
</dbReference>
<sequence>MSTEDSAKENVNKQHPQSFEVGKLNFTKHENKNIIEVVINGILIAKNKDDDLINISQILTLAGLSEEETEKLLGTDEEITNERTEIDDGKYKGIWIKTGNAVALSKKFGVEEPLQSLIKEHDDVIQKPSLTRSYSTMTDMDNEKELAKETSKESTGSPSKKLKTGDSDKSQKKPITESAEPPIDISNIADYEQAKKLMSQVFLSEGEAVTEACNQLASSHQIDLPIDVHNNTVLHWATSLANVGLIFQLVELGSNSKRGNNDGETALMKAVSHVNFFDNLMFGKLLDILYPSITVLDKKNRTLLHHIVLLAGSDGRSDASKYYLQCLVEWIIKNSPNRKDAITLSSFMNEIVNLKDSNGDTALNIVARIGNKAIAQQLLDVGADPKIPNKAGLTPADFRLTGLNMSNSSLAKTTGLVAKASGKHSDQLGSFLHRNGPSAVGSLVNEENGTANIETNKKISQESKKILTSMQDMMGQLDNFFETELKAKQTEINQLYKELKQSTIKLSQSRGQLEMLKNSESKLNELKQKTSNIEKSMKEEQVNFEEQYPEATSAAPDATYDPDQPFKFPEVYEIVKSKLERDGPSATVNISSEAINLENVPPMYVLKARIKAYVENEKYLSSLASGLNEKSMVLENKFRHVVSLCTGVEESKVDDLLEGLVQAVESDPDEVDIGRVSGFLTKVDEDI</sequence>
<dbReference type="Gene3D" id="1.25.40.20">
    <property type="entry name" value="Ankyrin repeat-containing domain"/>
    <property type="match status" value="1"/>
</dbReference>
<accession>A0AAV5QMV9</accession>
<dbReference type="GO" id="GO:0033309">
    <property type="term" value="C:SBF transcription complex"/>
    <property type="evidence" value="ECO:0007669"/>
    <property type="project" value="TreeGrafter"/>
</dbReference>
<dbReference type="SUPFAM" id="SSF48403">
    <property type="entry name" value="Ankyrin repeat"/>
    <property type="match status" value="1"/>
</dbReference>
<feature type="coiled-coil region" evidence="4">
    <location>
        <begin position="485"/>
        <end position="543"/>
    </location>
</feature>
<dbReference type="GO" id="GO:0003713">
    <property type="term" value="F:transcription coactivator activity"/>
    <property type="evidence" value="ECO:0007669"/>
    <property type="project" value="TreeGrafter"/>
</dbReference>
<dbReference type="PROSITE" id="PS50088">
    <property type="entry name" value="ANK_REPEAT"/>
    <property type="match status" value="1"/>
</dbReference>
<name>A0AAV5QMV9_9ASCO</name>
<dbReference type="InterPro" id="IPR002110">
    <property type="entry name" value="Ankyrin_rpt"/>
</dbReference>
<organism evidence="7 8">
    <name type="scientific">Saccharomycopsis crataegensis</name>
    <dbReference type="NCBI Taxonomy" id="43959"/>
    <lineage>
        <taxon>Eukaryota</taxon>
        <taxon>Fungi</taxon>
        <taxon>Dikarya</taxon>
        <taxon>Ascomycota</taxon>
        <taxon>Saccharomycotina</taxon>
        <taxon>Saccharomycetes</taxon>
        <taxon>Saccharomycopsidaceae</taxon>
        <taxon>Saccharomycopsis</taxon>
    </lineage>
</organism>
<feature type="compositionally biased region" description="Basic and acidic residues" evidence="5">
    <location>
        <begin position="141"/>
        <end position="152"/>
    </location>
</feature>
<dbReference type="Pfam" id="PF00023">
    <property type="entry name" value="Ank"/>
    <property type="match status" value="1"/>
</dbReference>
<evidence type="ECO:0000256" key="3">
    <source>
        <dbReference type="PROSITE-ProRule" id="PRU00023"/>
    </source>
</evidence>
<proteinExistence type="predicted"/>
<keyword evidence="1" id="KW-0677">Repeat</keyword>
<dbReference type="GO" id="GO:0030907">
    <property type="term" value="C:MBF transcription complex"/>
    <property type="evidence" value="ECO:0007669"/>
    <property type="project" value="TreeGrafter"/>
</dbReference>
<dbReference type="GO" id="GO:0000981">
    <property type="term" value="F:DNA-binding transcription factor activity, RNA polymerase II-specific"/>
    <property type="evidence" value="ECO:0007669"/>
    <property type="project" value="UniProtKB-ARBA"/>
</dbReference>
<dbReference type="InterPro" id="IPR051642">
    <property type="entry name" value="SWI6-like"/>
</dbReference>
<dbReference type="AlphaFoldDB" id="A0AAV5QMV9"/>
<keyword evidence="4" id="KW-0175">Coiled coil</keyword>
<evidence type="ECO:0000256" key="5">
    <source>
        <dbReference type="SAM" id="MobiDB-lite"/>
    </source>
</evidence>
<feature type="compositionally biased region" description="Basic and acidic residues" evidence="5">
    <location>
        <begin position="163"/>
        <end position="175"/>
    </location>
</feature>
<evidence type="ECO:0000256" key="4">
    <source>
        <dbReference type="SAM" id="Coils"/>
    </source>
</evidence>